<dbReference type="Proteomes" id="UP000000709">
    <property type="component" value="Unassembled WGS sequence"/>
</dbReference>
<gene>
    <name evidence="3" type="ORF">SPAPADRAFT_59233</name>
</gene>
<dbReference type="FunCoup" id="G3AJG1">
    <property type="interactions" value="109"/>
</dbReference>
<dbReference type="PRINTS" id="PR00633">
    <property type="entry name" value="RCCNDNSATION"/>
</dbReference>
<dbReference type="Pfam" id="PF13540">
    <property type="entry name" value="RCC1_2"/>
    <property type="match status" value="1"/>
</dbReference>
<organism evidence="4">
    <name type="scientific">Spathaspora passalidarum (strain NRRL Y-27907 / 11-Y1)</name>
    <dbReference type="NCBI Taxonomy" id="619300"/>
    <lineage>
        <taxon>Eukaryota</taxon>
        <taxon>Fungi</taxon>
        <taxon>Dikarya</taxon>
        <taxon>Ascomycota</taxon>
        <taxon>Saccharomycotina</taxon>
        <taxon>Pichiomycetes</taxon>
        <taxon>Debaryomycetaceae</taxon>
        <taxon>Spathaspora</taxon>
    </lineage>
</organism>
<reference evidence="3 4" key="1">
    <citation type="journal article" date="2011" name="Proc. Natl. Acad. Sci. U.S.A.">
        <title>Comparative genomics of xylose-fermenting fungi for enhanced biofuel production.</title>
        <authorList>
            <person name="Wohlbach D.J."/>
            <person name="Kuo A."/>
            <person name="Sato T.K."/>
            <person name="Potts K.M."/>
            <person name="Salamov A.A."/>
            <person name="LaButti K.M."/>
            <person name="Sun H."/>
            <person name="Clum A."/>
            <person name="Pangilinan J.L."/>
            <person name="Lindquist E.A."/>
            <person name="Lucas S."/>
            <person name="Lapidus A."/>
            <person name="Jin M."/>
            <person name="Gunawan C."/>
            <person name="Balan V."/>
            <person name="Dale B.E."/>
            <person name="Jeffries T.W."/>
            <person name="Zinkel R."/>
            <person name="Barry K.W."/>
            <person name="Grigoriev I.V."/>
            <person name="Gasch A.P."/>
        </authorList>
    </citation>
    <scope>NUCLEOTIDE SEQUENCE [LARGE SCALE GENOMIC DNA]</scope>
    <source>
        <strain evidence="4">NRRL Y-27907 / 11-Y1</strain>
    </source>
</reference>
<accession>G3AJG1</accession>
<sequence>MFQILSCGSNGSCQLGIGEENDIDQNSLVPALFEGETSGQIAYKPKKIVCGGNHTMILFENGDLYSSGDNTYGQCGYTEQIKSGIFQKVPGQWLDAACGWEYSILINSNNQVFVCGKGLKGELGLGTSVTETHLTELFAVSGKHIIKVKSCMNHTILQCNDELWGWGSCRKGQLGTVGNVKVLYTPTKLQFEGLENCEIVDFCLGREFTIIQTKNKLLKFGKLILDSLPEVPGSEVGTMWSSIHLFKDRTINSFGNNSHGQLFPSDDSVPAERMSLGSEHGLILANNVVYTWGWGEHGNCGVQTKRPADDVTFDYLNVLYSGSHKVVLVGTGCATSWVVIEID</sequence>
<dbReference type="AlphaFoldDB" id="G3AJG1"/>
<dbReference type="InParanoid" id="G3AJG1"/>
<dbReference type="InterPro" id="IPR051210">
    <property type="entry name" value="Ub_ligase/GEF_domain"/>
</dbReference>
<keyword evidence="4" id="KW-1185">Reference proteome</keyword>
<dbReference type="OrthoDB" id="5370059at2759"/>
<name>G3AJG1_SPAPN</name>
<protein>
    <submittedName>
        <fullName evidence="3">Uncharacterized protein</fullName>
    </submittedName>
</protein>
<evidence type="ECO:0000256" key="1">
    <source>
        <dbReference type="ARBA" id="ARBA00022737"/>
    </source>
</evidence>
<dbReference type="KEGG" id="spaa:SPAPADRAFT_59233"/>
<evidence type="ECO:0000256" key="2">
    <source>
        <dbReference type="PROSITE-ProRule" id="PRU00235"/>
    </source>
</evidence>
<dbReference type="InterPro" id="IPR000408">
    <property type="entry name" value="Reg_chr_condens"/>
</dbReference>
<dbReference type="GeneID" id="18872829"/>
<dbReference type="OMA" id="GWGNCRK"/>
<dbReference type="eggNOG" id="KOG1426">
    <property type="taxonomic scope" value="Eukaryota"/>
</dbReference>
<dbReference type="Gene3D" id="2.130.10.30">
    <property type="entry name" value="Regulator of chromosome condensation 1/beta-lactamase-inhibitor protein II"/>
    <property type="match status" value="2"/>
</dbReference>
<dbReference type="RefSeq" id="XP_007373448.1">
    <property type="nucleotide sequence ID" value="XM_007373386.1"/>
</dbReference>
<dbReference type="PANTHER" id="PTHR22870:SF466">
    <property type="entry name" value="ANKYRIN REPEAT-CONTAINING PROTEIN"/>
    <property type="match status" value="1"/>
</dbReference>
<evidence type="ECO:0000313" key="3">
    <source>
        <dbReference type="EMBL" id="EGW33864.1"/>
    </source>
</evidence>
<proteinExistence type="predicted"/>
<dbReference type="STRING" id="619300.G3AJG1"/>
<dbReference type="Pfam" id="PF00415">
    <property type="entry name" value="RCC1"/>
    <property type="match status" value="1"/>
</dbReference>
<evidence type="ECO:0000313" key="4">
    <source>
        <dbReference type="Proteomes" id="UP000000709"/>
    </source>
</evidence>
<dbReference type="HOGENOM" id="CLU_005210_0_0_1"/>
<dbReference type="InterPro" id="IPR009091">
    <property type="entry name" value="RCC1/BLIP-II"/>
</dbReference>
<feature type="repeat" description="RCC1" evidence="2">
    <location>
        <begin position="161"/>
        <end position="215"/>
    </location>
</feature>
<dbReference type="EMBL" id="GL996500">
    <property type="protein sequence ID" value="EGW33864.1"/>
    <property type="molecule type" value="Genomic_DNA"/>
</dbReference>
<dbReference type="PANTHER" id="PTHR22870">
    <property type="entry name" value="REGULATOR OF CHROMOSOME CONDENSATION"/>
    <property type="match status" value="1"/>
</dbReference>
<keyword evidence="1" id="KW-0677">Repeat</keyword>
<dbReference type="SUPFAM" id="SSF50985">
    <property type="entry name" value="RCC1/BLIP-II"/>
    <property type="match status" value="1"/>
</dbReference>
<feature type="repeat" description="RCC1" evidence="2">
    <location>
        <begin position="2"/>
        <end position="61"/>
    </location>
</feature>
<dbReference type="PROSITE" id="PS50012">
    <property type="entry name" value="RCC1_3"/>
    <property type="match status" value="2"/>
</dbReference>